<dbReference type="InterPro" id="IPR036291">
    <property type="entry name" value="NAD(P)-bd_dom_sf"/>
</dbReference>
<comment type="caution">
    <text evidence="2">The sequence shown here is derived from an EMBL/GenBank/DDBJ whole genome shotgun (WGS) entry which is preliminary data.</text>
</comment>
<name>A0ABD5R858_9EURY</name>
<accession>A0ABD5R858</accession>
<evidence type="ECO:0000313" key="2">
    <source>
        <dbReference type="EMBL" id="MFC5366170.1"/>
    </source>
</evidence>
<dbReference type="Gene3D" id="3.40.50.720">
    <property type="entry name" value="NAD(P)-binding Rossmann-like Domain"/>
    <property type="match status" value="1"/>
</dbReference>
<dbReference type="EMBL" id="JBHSKX010000001">
    <property type="protein sequence ID" value="MFC5366170.1"/>
    <property type="molecule type" value="Genomic_DNA"/>
</dbReference>
<dbReference type="PANTHER" id="PTHR12126">
    <property type="entry name" value="NADH-UBIQUINONE OXIDOREDUCTASE 39 KDA SUBUNIT-RELATED"/>
    <property type="match status" value="1"/>
</dbReference>
<proteinExistence type="predicted"/>
<keyword evidence="3" id="KW-1185">Reference proteome</keyword>
<dbReference type="SUPFAM" id="SSF51735">
    <property type="entry name" value="NAD(P)-binding Rossmann-fold domains"/>
    <property type="match status" value="1"/>
</dbReference>
<reference evidence="2 3" key="1">
    <citation type="journal article" date="2019" name="Int. J. Syst. Evol. Microbiol.">
        <title>The Global Catalogue of Microorganisms (GCM) 10K type strain sequencing project: providing services to taxonomists for standard genome sequencing and annotation.</title>
        <authorList>
            <consortium name="The Broad Institute Genomics Platform"/>
            <consortium name="The Broad Institute Genome Sequencing Center for Infectious Disease"/>
            <person name="Wu L."/>
            <person name="Ma J."/>
        </authorList>
    </citation>
    <scope>NUCLEOTIDE SEQUENCE [LARGE SCALE GENOMIC DNA]</scope>
    <source>
        <strain evidence="2 3">CGMCC 1.12237</strain>
    </source>
</reference>
<protein>
    <submittedName>
        <fullName evidence="2">NAD(P)H-binding protein</fullName>
    </submittedName>
</protein>
<dbReference type="AlphaFoldDB" id="A0ABD5R858"/>
<dbReference type="PANTHER" id="PTHR12126:SF11">
    <property type="entry name" value="NADH DEHYDROGENASE [UBIQUINONE] 1 ALPHA SUBCOMPLEX SUBUNIT 9, MITOCHONDRIAL"/>
    <property type="match status" value="1"/>
</dbReference>
<sequence>MRILVTGATGFVGSRLLSPLRDAGHEVTVLVRDAARYAGPADVRVVEGDLLEPGSFDEALDVDAAYYLVHSMQSGADFAERDRRAAQHFADAASAAGVDRVVYLGGLGEEREDLSKHLESRREVERILGEGDYDLTTLRAAIIIGEGSASFDMIEQLVRKLPVMITPQWVRTDCQPIAIADVIQYLVGVLDHPETAGETYEIGGPDVLTYEQIMRQTARQLGRKLFIVPVPVLTPKLSSHWVGFVTDVPNSVARPLIDGLKNPVVVHDTRLQDLLDVEPTPFDVAVARALGRDATGDSTPATVEPSRVG</sequence>
<gene>
    <name evidence="2" type="ORF">ACFPJ5_04415</name>
</gene>
<dbReference type="InterPro" id="IPR016040">
    <property type="entry name" value="NAD(P)-bd_dom"/>
</dbReference>
<evidence type="ECO:0000259" key="1">
    <source>
        <dbReference type="Pfam" id="PF13460"/>
    </source>
</evidence>
<evidence type="ECO:0000313" key="3">
    <source>
        <dbReference type="Proteomes" id="UP001596201"/>
    </source>
</evidence>
<organism evidence="2 3">
    <name type="scientific">Salinirubrum litoreum</name>
    <dbReference type="NCBI Taxonomy" id="1126234"/>
    <lineage>
        <taxon>Archaea</taxon>
        <taxon>Methanobacteriati</taxon>
        <taxon>Methanobacteriota</taxon>
        <taxon>Stenosarchaea group</taxon>
        <taxon>Halobacteria</taxon>
        <taxon>Halobacteriales</taxon>
        <taxon>Haloferacaceae</taxon>
        <taxon>Salinirubrum</taxon>
    </lineage>
</organism>
<dbReference type="Proteomes" id="UP001596201">
    <property type="component" value="Unassembled WGS sequence"/>
</dbReference>
<dbReference type="Pfam" id="PF13460">
    <property type="entry name" value="NAD_binding_10"/>
    <property type="match status" value="1"/>
</dbReference>
<feature type="domain" description="NAD(P)-binding" evidence="1">
    <location>
        <begin position="7"/>
        <end position="143"/>
    </location>
</feature>
<dbReference type="RefSeq" id="WP_227228477.1">
    <property type="nucleotide sequence ID" value="NZ_JAJCVJ010000001.1"/>
</dbReference>
<dbReference type="CDD" id="cd05245">
    <property type="entry name" value="SDR_a2"/>
    <property type="match status" value="1"/>
</dbReference>
<dbReference type="InterPro" id="IPR051207">
    <property type="entry name" value="ComplexI_NDUFA9_subunit"/>
</dbReference>